<feature type="domain" description="Carboxylesterase type B" evidence="5">
    <location>
        <begin position="733"/>
        <end position="858"/>
    </location>
</feature>
<dbReference type="PANTHER" id="PTHR43903">
    <property type="entry name" value="NEUROLIGIN"/>
    <property type="match status" value="1"/>
</dbReference>
<dbReference type="InterPro" id="IPR019819">
    <property type="entry name" value="Carboxylesterase_B_CS"/>
</dbReference>
<dbReference type="STRING" id="7375.A0A0L0BN89"/>
<dbReference type="Proteomes" id="UP000037069">
    <property type="component" value="Unassembled WGS sequence"/>
</dbReference>
<dbReference type="SUPFAM" id="SSF53474">
    <property type="entry name" value="alpha/beta-Hydrolases"/>
    <property type="match status" value="1"/>
</dbReference>
<keyword evidence="3" id="KW-0325">Glycoprotein</keyword>
<comment type="caution">
    <text evidence="6">The sequence shown here is derived from an EMBL/GenBank/DDBJ whole genome shotgun (WGS) entry which is preliminary data.</text>
</comment>
<comment type="similarity">
    <text evidence="1">Belongs to the type-B carboxylesterase/lipase family.</text>
</comment>
<proteinExistence type="inferred from homology"/>
<organism evidence="6 7">
    <name type="scientific">Lucilia cuprina</name>
    <name type="common">Green bottle fly</name>
    <name type="synonym">Australian sheep blowfly</name>
    <dbReference type="NCBI Taxonomy" id="7375"/>
    <lineage>
        <taxon>Eukaryota</taxon>
        <taxon>Metazoa</taxon>
        <taxon>Ecdysozoa</taxon>
        <taxon>Arthropoda</taxon>
        <taxon>Hexapoda</taxon>
        <taxon>Insecta</taxon>
        <taxon>Pterygota</taxon>
        <taxon>Neoptera</taxon>
        <taxon>Endopterygota</taxon>
        <taxon>Diptera</taxon>
        <taxon>Brachycera</taxon>
        <taxon>Muscomorpha</taxon>
        <taxon>Oestroidea</taxon>
        <taxon>Calliphoridae</taxon>
        <taxon>Luciliinae</taxon>
        <taxon>Lucilia</taxon>
    </lineage>
</organism>
<dbReference type="AlphaFoldDB" id="A0A0L0BN89"/>
<dbReference type="EMBL" id="JRES01001621">
    <property type="protein sequence ID" value="KNC21487.1"/>
    <property type="molecule type" value="Genomic_DNA"/>
</dbReference>
<feature type="domain" description="Carboxylesterase type B" evidence="5">
    <location>
        <begin position="330"/>
        <end position="714"/>
    </location>
</feature>
<keyword evidence="7" id="KW-1185">Reference proteome</keyword>
<dbReference type="PROSITE" id="PS00941">
    <property type="entry name" value="CARBOXYLESTERASE_B_2"/>
    <property type="match status" value="1"/>
</dbReference>
<dbReference type="Pfam" id="PF00135">
    <property type="entry name" value="COesterase"/>
    <property type="match status" value="2"/>
</dbReference>
<evidence type="ECO:0000256" key="1">
    <source>
        <dbReference type="ARBA" id="ARBA00005964"/>
    </source>
</evidence>
<dbReference type="InterPro" id="IPR029058">
    <property type="entry name" value="AB_hydrolase_fold"/>
</dbReference>
<evidence type="ECO:0000259" key="5">
    <source>
        <dbReference type="Pfam" id="PF00135"/>
    </source>
</evidence>
<evidence type="ECO:0000313" key="6">
    <source>
        <dbReference type="EMBL" id="KNC21487.1"/>
    </source>
</evidence>
<keyword evidence="2 4" id="KW-0732">Signal</keyword>
<evidence type="ECO:0000313" key="7">
    <source>
        <dbReference type="Proteomes" id="UP000037069"/>
    </source>
</evidence>
<dbReference type="OrthoDB" id="3200163at2759"/>
<accession>A0A0L0BN89</accession>
<evidence type="ECO:0000256" key="3">
    <source>
        <dbReference type="ARBA" id="ARBA00023180"/>
    </source>
</evidence>
<sequence>MKHSTIFWIFWLTFVSIHHNQLQCTSAVVVQQQQLQPFQQQHKTAAISSTSALIKRRQQQRQQRQQQQQWFPKGTTKEVIGDVVDIDVAAKENREKNVEKNILTKALNIKQKKNAIKTLQQAIKAKAPTTTKSTITSTSPTTATSTKLFMQQLLKQHEETLETLQKLNDTGGAAAVDLAEDSFEIASAEIQTFPNMQIAKQYKSPSSEKDYLIKNFKENLQNLLKPTNISDIKLQPQFNEEYVSTATTATIKRAAIMLQTTSTTNAATTPTTSTTMPPLEFISPTSGAAASSSASTTATTTNRDYNIFYAHSTPVERRHIIPEKLQYTREIFIKQGRLMGIKRNFQPSSGLRAVDQYLGLPYAEAPVGSRRFMPPGAALPWQGLKMAHHLPPVCPQKLPDISLQGTAKMSKGRYKHLTRLLPYLKTESEDCLYLNVYVPNENDATATDAGGGGPAFAYASAAAASRDDSFMQKHLYPVVVYIHGESFEWNSGNAYDGSVLASYGEVIVVTVNYRLGIFGFMRPSINENTVANFGLLDQIAALHWIKENIHSFGGDKDSVTLMGHTTGAACINYLMVSPVASGLFHRAILMSGSAMSDWAATNHSLQLTMQIAHGLNCPLNDDNEEMLSCLRQKRYQDILKIRTTLSQFSTSLGPIVDGHVIPNQPYKVMGQYTEHFSRYDLLFGITESESYHSLGASALEEGLRENERDNLLRFYMQSRFDVRPDLALAATLKKTNIIVPYKHQHNPNISSSQKWCRLPHSIAGEELAFVFGAPLASAGLFHGTQYTAQEKLLAEAVMSYWCNFAKTGNPKAPWKGNFINLHALEWDRYDLEWPEFNKRSQAYMNIGKKKKIIYSEMYNNPIKATNMEHRDVVLDILSDARVVGPLMQTGLFHADVNRHNYMYVFGHNSFGGPHASVLPTVSLFQEVLWDSRTHIFS</sequence>
<dbReference type="InterPro" id="IPR002018">
    <property type="entry name" value="CarbesteraseB"/>
</dbReference>
<feature type="signal peptide" evidence="4">
    <location>
        <begin position="1"/>
        <end position="27"/>
    </location>
</feature>
<protein>
    <recommendedName>
        <fullName evidence="5">Carboxylesterase type B domain-containing protein</fullName>
    </recommendedName>
</protein>
<evidence type="ECO:0000256" key="4">
    <source>
        <dbReference type="SAM" id="SignalP"/>
    </source>
</evidence>
<feature type="chain" id="PRO_5005534839" description="Carboxylesterase type B domain-containing protein" evidence="4">
    <location>
        <begin position="28"/>
        <end position="937"/>
    </location>
</feature>
<reference evidence="6 7" key="1">
    <citation type="journal article" date="2015" name="Nat. Commun.">
        <title>Lucilia cuprina genome unlocks parasitic fly biology to underpin future interventions.</title>
        <authorList>
            <person name="Anstead C.A."/>
            <person name="Korhonen P.K."/>
            <person name="Young N.D."/>
            <person name="Hall R.S."/>
            <person name="Jex A.R."/>
            <person name="Murali S.C."/>
            <person name="Hughes D.S."/>
            <person name="Lee S.F."/>
            <person name="Perry T."/>
            <person name="Stroehlein A.J."/>
            <person name="Ansell B.R."/>
            <person name="Breugelmans B."/>
            <person name="Hofmann A."/>
            <person name="Qu J."/>
            <person name="Dugan S."/>
            <person name="Lee S.L."/>
            <person name="Chao H."/>
            <person name="Dinh H."/>
            <person name="Han Y."/>
            <person name="Doddapaneni H.V."/>
            <person name="Worley K.C."/>
            <person name="Muzny D.M."/>
            <person name="Ioannidis P."/>
            <person name="Waterhouse R.M."/>
            <person name="Zdobnov E.M."/>
            <person name="James P.J."/>
            <person name="Bagnall N.H."/>
            <person name="Kotze A.C."/>
            <person name="Gibbs R.A."/>
            <person name="Richards S."/>
            <person name="Batterham P."/>
            <person name="Gasser R.B."/>
        </authorList>
    </citation>
    <scope>NUCLEOTIDE SEQUENCE [LARGE SCALE GENOMIC DNA]</scope>
    <source>
        <strain evidence="6 7">LS</strain>
        <tissue evidence="6">Full body</tissue>
    </source>
</reference>
<dbReference type="Gene3D" id="3.40.50.1820">
    <property type="entry name" value="alpha/beta hydrolase"/>
    <property type="match status" value="1"/>
</dbReference>
<dbReference type="InterPro" id="IPR051093">
    <property type="entry name" value="Neuroligin/BSAL"/>
</dbReference>
<gene>
    <name evidence="6" type="ORF">FF38_00592</name>
</gene>
<name>A0A0L0BN89_LUCCU</name>
<feature type="non-terminal residue" evidence="6">
    <location>
        <position position="937"/>
    </location>
</feature>
<dbReference type="ESTHER" id="luccu-a0a0l0bn89">
    <property type="family name" value="Neuroligin"/>
</dbReference>
<evidence type="ECO:0000256" key="2">
    <source>
        <dbReference type="ARBA" id="ARBA00022729"/>
    </source>
</evidence>